<gene>
    <name evidence="1" type="ORF">GCM10007916_31730</name>
</gene>
<dbReference type="InterPro" id="IPR052791">
    <property type="entry name" value="SSM1_domain"/>
</dbReference>
<dbReference type="EMBL" id="BSPQ01000018">
    <property type="protein sequence ID" value="GLS92103.1"/>
    <property type="molecule type" value="Genomic_DNA"/>
</dbReference>
<dbReference type="Pfam" id="PF00702">
    <property type="entry name" value="Hydrolase"/>
    <property type="match status" value="1"/>
</dbReference>
<dbReference type="Gene3D" id="1.10.150.450">
    <property type="match status" value="1"/>
</dbReference>
<dbReference type="NCBIfam" id="TIGR01509">
    <property type="entry name" value="HAD-SF-IA-v3"/>
    <property type="match status" value="1"/>
</dbReference>
<dbReference type="NCBIfam" id="TIGR01993">
    <property type="entry name" value="Pyr-5-nucltdase"/>
    <property type="match status" value="1"/>
</dbReference>
<dbReference type="SFLD" id="SFLDG01132">
    <property type="entry name" value="C1.5.3:_5'-Nucleotidase_Like"/>
    <property type="match status" value="1"/>
</dbReference>
<dbReference type="SFLD" id="SFLDS00003">
    <property type="entry name" value="Haloacid_Dehalogenase"/>
    <property type="match status" value="1"/>
</dbReference>
<name>A0ABQ6E3V9_9GAMM</name>
<dbReference type="Proteomes" id="UP001157353">
    <property type="component" value="Unassembled WGS sequence"/>
</dbReference>
<evidence type="ECO:0000313" key="2">
    <source>
        <dbReference type="Proteomes" id="UP001157353"/>
    </source>
</evidence>
<dbReference type="InterPro" id="IPR036412">
    <property type="entry name" value="HAD-like_sf"/>
</dbReference>
<dbReference type="InterPro" id="IPR023214">
    <property type="entry name" value="HAD_sf"/>
</dbReference>
<proteinExistence type="predicted"/>
<dbReference type="PANTHER" id="PTHR47438:SF1">
    <property type="entry name" value="PHOSPHATE METABOLISM PROTEIN 8-RELATED"/>
    <property type="match status" value="1"/>
</dbReference>
<dbReference type="InterPro" id="IPR010237">
    <property type="entry name" value="Pyr-5-nucltdase"/>
</dbReference>
<dbReference type="InterPro" id="IPR006439">
    <property type="entry name" value="HAD-SF_hydro_IA"/>
</dbReference>
<dbReference type="PANTHER" id="PTHR47438">
    <property type="entry name" value="PHOSPHATE METABOLISM PROTEIN 8-RELATED"/>
    <property type="match status" value="1"/>
</dbReference>
<dbReference type="Gene3D" id="3.40.50.1000">
    <property type="entry name" value="HAD superfamily/HAD-like"/>
    <property type="match status" value="1"/>
</dbReference>
<protein>
    <submittedName>
        <fullName evidence="1">Pyrimidine 5'-nucleotidase</fullName>
    </submittedName>
</protein>
<sequence length="214" mass="24534">MTPLLARDVHLFDLDNTLYHPKNAILEQIAPRMRNFISHELSISIEDSNTLCDDYYQRYGGTIRGIQLHYPSVDLNKFSEFSHQVNLDNVEKATKLKDALHAFKKSRYVFTNSPLPYATRVLKHIDLYDCFDGIFSVEQTGYKMKPDPHAFNTICQHFGFEASDAAFYDDQVSNIATAKKLGMRTVLVNRSDIDKHDACYKTEDLPSFVASLIK</sequence>
<reference evidence="2" key="1">
    <citation type="journal article" date="2019" name="Int. J. Syst. Evol. Microbiol.">
        <title>The Global Catalogue of Microorganisms (GCM) 10K type strain sequencing project: providing services to taxonomists for standard genome sequencing and annotation.</title>
        <authorList>
            <consortium name="The Broad Institute Genomics Platform"/>
            <consortium name="The Broad Institute Genome Sequencing Center for Infectious Disease"/>
            <person name="Wu L."/>
            <person name="Ma J."/>
        </authorList>
    </citation>
    <scope>NUCLEOTIDE SEQUENCE [LARGE SCALE GENOMIC DNA]</scope>
    <source>
        <strain evidence="2">NBRC 103166</strain>
    </source>
</reference>
<dbReference type="SFLD" id="SFLDG01129">
    <property type="entry name" value="C1.5:_HAD__Beta-PGM__Phosphata"/>
    <property type="match status" value="1"/>
</dbReference>
<evidence type="ECO:0000313" key="1">
    <source>
        <dbReference type="EMBL" id="GLS92103.1"/>
    </source>
</evidence>
<dbReference type="SUPFAM" id="SSF56784">
    <property type="entry name" value="HAD-like"/>
    <property type="match status" value="1"/>
</dbReference>
<comment type="caution">
    <text evidence="1">The sequence shown here is derived from an EMBL/GenBank/DDBJ whole genome shotgun (WGS) entry which is preliminary data.</text>
</comment>
<dbReference type="RefSeq" id="WP_284205199.1">
    <property type="nucleotide sequence ID" value="NZ_BSPQ01000018.1"/>
</dbReference>
<organism evidence="1 2">
    <name type="scientific">Psychromonas marina</name>
    <dbReference type="NCBI Taxonomy" id="88364"/>
    <lineage>
        <taxon>Bacteria</taxon>
        <taxon>Pseudomonadati</taxon>
        <taxon>Pseudomonadota</taxon>
        <taxon>Gammaproteobacteria</taxon>
        <taxon>Alteromonadales</taxon>
        <taxon>Psychromonadaceae</taxon>
        <taxon>Psychromonas</taxon>
    </lineage>
</organism>
<accession>A0ABQ6E3V9</accession>
<keyword evidence="2" id="KW-1185">Reference proteome</keyword>